<proteinExistence type="predicted"/>
<dbReference type="RefSeq" id="XP_028146962.1">
    <property type="nucleotide sequence ID" value="XM_028291161.1"/>
</dbReference>
<evidence type="ECO:0000256" key="1">
    <source>
        <dbReference type="SAM" id="MobiDB-lite"/>
    </source>
</evidence>
<evidence type="ECO:0000313" key="2">
    <source>
        <dbReference type="RefSeq" id="XP_028146962.1"/>
    </source>
</evidence>
<feature type="region of interest" description="Disordered" evidence="1">
    <location>
        <begin position="1"/>
        <end position="96"/>
    </location>
</feature>
<feature type="compositionally biased region" description="Basic and acidic residues" evidence="1">
    <location>
        <begin position="7"/>
        <end position="26"/>
    </location>
</feature>
<gene>
    <name evidence="2" type="primary">LOC114340428</name>
</gene>
<feature type="compositionally biased region" description="Basic and acidic residues" evidence="1">
    <location>
        <begin position="67"/>
        <end position="86"/>
    </location>
</feature>
<feature type="compositionally biased region" description="Polar residues" evidence="1">
    <location>
        <begin position="40"/>
        <end position="59"/>
    </location>
</feature>
<sequence length="200" mass="23174">MPILSKETTKLTEKLNKNDSNKEKTRIHPKNQWKPILQVLNETPPNTTLHQNSPLTSETPMPILSKETTKLTEKLNKNDSNKEKNENTPQKPMETDITSAKRNFSDANTPPAEVFAQPFTVLNTNPTKKPKTYNELEQLLEPAKIVFKEETLKLDFEQMVDFFENAYENKDLVSLVKTYTEDIDDFLKTLSKMHPYYADR</sequence>
<dbReference type="AlphaFoldDB" id="A0A6P7GLX5"/>
<dbReference type="InParanoid" id="A0A6P7GLX5"/>
<organism evidence="2">
    <name type="scientific">Diabrotica virgifera virgifera</name>
    <name type="common">western corn rootworm</name>
    <dbReference type="NCBI Taxonomy" id="50390"/>
    <lineage>
        <taxon>Eukaryota</taxon>
        <taxon>Metazoa</taxon>
        <taxon>Ecdysozoa</taxon>
        <taxon>Arthropoda</taxon>
        <taxon>Hexapoda</taxon>
        <taxon>Insecta</taxon>
        <taxon>Pterygota</taxon>
        <taxon>Neoptera</taxon>
        <taxon>Endopterygota</taxon>
        <taxon>Coleoptera</taxon>
        <taxon>Polyphaga</taxon>
        <taxon>Cucujiformia</taxon>
        <taxon>Chrysomeloidea</taxon>
        <taxon>Chrysomelidae</taxon>
        <taxon>Galerucinae</taxon>
        <taxon>Diabroticina</taxon>
        <taxon>Diabroticites</taxon>
        <taxon>Diabrotica</taxon>
    </lineage>
</organism>
<accession>A0A6P7GLX5</accession>
<name>A0A6P7GLX5_DIAVI</name>
<reference evidence="2" key="1">
    <citation type="submission" date="2025-08" db="UniProtKB">
        <authorList>
            <consortium name="RefSeq"/>
        </authorList>
    </citation>
    <scope>IDENTIFICATION</scope>
    <source>
        <tissue evidence="2">Whole insect</tissue>
    </source>
</reference>
<protein>
    <submittedName>
        <fullName evidence="2">Uncharacterized protein LOC114340428</fullName>
    </submittedName>
</protein>